<evidence type="ECO:0000256" key="1">
    <source>
        <dbReference type="ARBA" id="ARBA00000085"/>
    </source>
</evidence>
<dbReference type="SMART" id="SM00387">
    <property type="entry name" value="HATPase_c"/>
    <property type="match status" value="1"/>
</dbReference>
<dbReference type="InterPro" id="IPR001789">
    <property type="entry name" value="Sig_transdc_resp-reg_receiver"/>
</dbReference>
<keyword evidence="9 13" id="KW-1133">Transmembrane helix</keyword>
<dbReference type="Gene3D" id="3.30.565.10">
    <property type="entry name" value="Histidine kinase-like ATPase, C-terminal domain"/>
    <property type="match status" value="1"/>
</dbReference>
<evidence type="ECO:0000256" key="10">
    <source>
        <dbReference type="ARBA" id="ARBA00023012"/>
    </source>
</evidence>
<reference evidence="16 17" key="1">
    <citation type="submission" date="2020-05" db="EMBL/GenBank/DDBJ databases">
        <title>Azospirillum oleiclasticum sp. nov, a nitrogen-fixing and heavy crude oil-emulsifying bacterium isolated from the crude oil of Yumen Oilfield.</title>
        <authorList>
            <person name="Wu D."/>
            <person name="Cai M."/>
            <person name="Zhang X."/>
        </authorList>
    </citation>
    <scope>NUCLEOTIDE SEQUENCE [LARGE SCALE GENOMIC DNA]</scope>
    <source>
        <strain evidence="16 17">ROY-1-1-2</strain>
    </source>
</reference>
<proteinExistence type="predicted"/>
<dbReference type="RefSeq" id="WP_180283939.1">
    <property type="nucleotide sequence ID" value="NZ_JABFDB010000016.1"/>
</dbReference>
<keyword evidence="17" id="KW-1185">Reference proteome</keyword>
<keyword evidence="5 12" id="KW-0597">Phosphoprotein</keyword>
<dbReference type="EMBL" id="JABFDB010000016">
    <property type="protein sequence ID" value="NYZ22160.1"/>
    <property type="molecule type" value="Genomic_DNA"/>
</dbReference>
<evidence type="ECO:0000313" key="17">
    <source>
        <dbReference type="Proteomes" id="UP000584642"/>
    </source>
</evidence>
<accession>A0ABX2THK7</accession>
<keyword evidence="11 13" id="KW-0472">Membrane</keyword>
<dbReference type="InterPro" id="IPR003594">
    <property type="entry name" value="HATPase_dom"/>
</dbReference>
<keyword evidence="10" id="KW-0902">Two-component regulatory system</keyword>
<dbReference type="InterPro" id="IPR003661">
    <property type="entry name" value="HisK_dim/P_dom"/>
</dbReference>
<feature type="modified residue" description="4-aspartylphosphate" evidence="12">
    <location>
        <position position="610"/>
    </location>
</feature>
<dbReference type="SMART" id="SM00448">
    <property type="entry name" value="REC"/>
    <property type="match status" value="1"/>
</dbReference>
<evidence type="ECO:0000256" key="12">
    <source>
        <dbReference type="PROSITE-ProRule" id="PRU00169"/>
    </source>
</evidence>
<evidence type="ECO:0000256" key="8">
    <source>
        <dbReference type="ARBA" id="ARBA00022840"/>
    </source>
</evidence>
<keyword evidence="7" id="KW-0547">Nucleotide-binding</keyword>
<dbReference type="Pfam" id="PF01627">
    <property type="entry name" value="Hpt"/>
    <property type="match status" value="1"/>
</dbReference>
<evidence type="ECO:0000256" key="5">
    <source>
        <dbReference type="ARBA" id="ARBA00022553"/>
    </source>
</evidence>
<dbReference type="PRINTS" id="PR00344">
    <property type="entry name" value="BCTRLSENSOR"/>
</dbReference>
<dbReference type="InterPro" id="IPR005467">
    <property type="entry name" value="His_kinase_dom"/>
</dbReference>
<dbReference type="InterPro" id="IPR036097">
    <property type="entry name" value="HisK_dim/P_sf"/>
</dbReference>
<dbReference type="InterPro" id="IPR036890">
    <property type="entry name" value="HATPase_C_sf"/>
</dbReference>
<comment type="subcellular location">
    <subcellularLocation>
        <location evidence="2">Cell membrane</location>
        <topology evidence="2">Multi-pass membrane protein</topology>
    </subcellularLocation>
</comment>
<evidence type="ECO:0000313" key="16">
    <source>
        <dbReference type="EMBL" id="NYZ22160.1"/>
    </source>
</evidence>
<dbReference type="EC" id="2.7.13.3" evidence="3"/>
<dbReference type="PANTHER" id="PTHR45339">
    <property type="entry name" value="HYBRID SIGNAL TRANSDUCTION HISTIDINE KINASE J"/>
    <property type="match status" value="1"/>
</dbReference>
<dbReference type="Proteomes" id="UP000584642">
    <property type="component" value="Unassembled WGS sequence"/>
</dbReference>
<dbReference type="InterPro" id="IPR008207">
    <property type="entry name" value="Sig_transdc_His_kin_Hpt_dom"/>
</dbReference>
<evidence type="ECO:0000256" key="2">
    <source>
        <dbReference type="ARBA" id="ARBA00004651"/>
    </source>
</evidence>
<dbReference type="Gene3D" id="3.40.50.2300">
    <property type="match status" value="1"/>
</dbReference>
<gene>
    <name evidence="16" type="ORF">HND93_20795</name>
</gene>
<dbReference type="SUPFAM" id="SSF47384">
    <property type="entry name" value="Homodimeric domain of signal transducing histidine kinase"/>
    <property type="match status" value="1"/>
</dbReference>
<dbReference type="InterPro" id="IPR011006">
    <property type="entry name" value="CheY-like_superfamily"/>
</dbReference>
<dbReference type="CDD" id="cd16922">
    <property type="entry name" value="HATPase_EvgS-ArcB-TorS-like"/>
    <property type="match status" value="1"/>
</dbReference>
<dbReference type="Gene3D" id="1.10.287.130">
    <property type="match status" value="1"/>
</dbReference>
<evidence type="ECO:0000256" key="3">
    <source>
        <dbReference type="ARBA" id="ARBA00012438"/>
    </source>
</evidence>
<dbReference type="Pfam" id="PF00072">
    <property type="entry name" value="Response_reg"/>
    <property type="match status" value="1"/>
</dbReference>
<evidence type="ECO:0000259" key="15">
    <source>
        <dbReference type="PROSITE" id="PS50110"/>
    </source>
</evidence>
<protein>
    <recommendedName>
        <fullName evidence="3">histidine kinase</fullName>
        <ecNumber evidence="3">2.7.13.3</ecNumber>
    </recommendedName>
</protein>
<keyword evidence="4" id="KW-1003">Cell membrane</keyword>
<dbReference type="SUPFAM" id="SSF52172">
    <property type="entry name" value="CheY-like"/>
    <property type="match status" value="1"/>
</dbReference>
<keyword evidence="8" id="KW-0067">ATP-binding</keyword>
<organism evidence="16 17">
    <name type="scientific">Azospirillum oleiclasticum</name>
    <dbReference type="NCBI Taxonomy" id="2735135"/>
    <lineage>
        <taxon>Bacteria</taxon>
        <taxon>Pseudomonadati</taxon>
        <taxon>Pseudomonadota</taxon>
        <taxon>Alphaproteobacteria</taxon>
        <taxon>Rhodospirillales</taxon>
        <taxon>Azospirillaceae</taxon>
        <taxon>Azospirillum</taxon>
    </lineage>
</organism>
<evidence type="ECO:0000256" key="11">
    <source>
        <dbReference type="ARBA" id="ARBA00023136"/>
    </source>
</evidence>
<feature type="transmembrane region" description="Helical" evidence="13">
    <location>
        <begin position="260"/>
        <end position="285"/>
    </location>
</feature>
<dbReference type="Gene3D" id="1.20.120.160">
    <property type="entry name" value="HPT domain"/>
    <property type="match status" value="1"/>
</dbReference>
<dbReference type="Pfam" id="PF02518">
    <property type="entry name" value="HATPase_c"/>
    <property type="match status" value="1"/>
</dbReference>
<dbReference type="CDD" id="cd00082">
    <property type="entry name" value="HisKA"/>
    <property type="match status" value="1"/>
</dbReference>
<feature type="domain" description="Response regulatory" evidence="15">
    <location>
        <begin position="561"/>
        <end position="678"/>
    </location>
</feature>
<feature type="domain" description="Histidine kinase" evidence="14">
    <location>
        <begin position="317"/>
        <end position="538"/>
    </location>
</feature>
<evidence type="ECO:0000256" key="4">
    <source>
        <dbReference type="ARBA" id="ARBA00022475"/>
    </source>
</evidence>
<dbReference type="PANTHER" id="PTHR45339:SF1">
    <property type="entry name" value="HYBRID SIGNAL TRANSDUCTION HISTIDINE KINASE J"/>
    <property type="match status" value="1"/>
</dbReference>
<evidence type="ECO:0000256" key="6">
    <source>
        <dbReference type="ARBA" id="ARBA00022692"/>
    </source>
</evidence>
<dbReference type="SUPFAM" id="SSF55874">
    <property type="entry name" value="ATPase domain of HSP90 chaperone/DNA topoisomerase II/histidine kinase"/>
    <property type="match status" value="1"/>
</dbReference>
<dbReference type="Pfam" id="PF00512">
    <property type="entry name" value="HisKA"/>
    <property type="match status" value="1"/>
</dbReference>
<evidence type="ECO:0000259" key="14">
    <source>
        <dbReference type="PROSITE" id="PS50109"/>
    </source>
</evidence>
<sequence length="813" mass="86789">MRSRWISAALLPLAAYALLLLITVEQLHQEILGTHLEDELEDTVNSIEQLIQRETSFLTGLAMAQTTDADVMDTLQARAELAQQLHPSIHGIMLHDRERTIFDFSGPPTASAAGGTDVGEPSPVWSSGKPEIGNLTAGKIPLQVPVFQGGGVAYVMTGMSDPLIFVDLLRSSITAKGWVAALLDRTLMIAARSEQGEIFIGTPATPDLMETIRIGRTGIQRSVTKDGRPSYLATSPLGETGWHLAMAIPVSVAEQSYRPVWLRFIANGGLILLVLVAAVALVVWLKVRGLEARTETLSSGLTQAHRESDEKSAFMAIISHELRTPLTGILGFSELLMKSDLTPRQMGWVKLQVSSGRILLNIINDILDYSKIEGGHVTLESIGFDIESLIDRCMALVKPMAESKGLVLRTEFAPDSIGRVNGDPTRLQQVIGNLLNNAVKFTERGEVCLSVALRPAGGERANLQVSVRDTGIGIPASRSDRLFKRFGQADTSTTRTHGGTGLGLAVCKALVEMMGGTIGFDSREGHGSTFRFTVPLSVAKAPSELPGRPPKANVCPPPGTRILVVEDNPITQALTRTILEQAGYGVSTAGTGEEAVAAVEREPFAIVLMDIHLPGMDGLAATRAIRAMPGERGRIPILALSADAFHEDVANCLAAGLNGHFAKPFETEELLQAVASLLRCSSDSGTMRSGPPGECRPDAASLWPRPGSIAASVGAEQATAMLKMFIERVNDALDVLSRGAKDPTELYDVSHQLVGTAGMFGYTGIVAAARAVCLACRSEDPDRMQASLADLQTILRDFLGQATASQESDPAAP</sequence>
<dbReference type="PROSITE" id="PS50110">
    <property type="entry name" value="RESPONSE_REGULATORY"/>
    <property type="match status" value="1"/>
</dbReference>
<evidence type="ECO:0000256" key="13">
    <source>
        <dbReference type="SAM" id="Phobius"/>
    </source>
</evidence>
<dbReference type="CDD" id="cd18774">
    <property type="entry name" value="PDC2_HK_sensor"/>
    <property type="match status" value="1"/>
</dbReference>
<dbReference type="CDD" id="cd17546">
    <property type="entry name" value="REC_hyHK_CKI1_RcsC-like"/>
    <property type="match status" value="1"/>
</dbReference>
<dbReference type="InterPro" id="IPR036641">
    <property type="entry name" value="HPT_dom_sf"/>
</dbReference>
<name>A0ABX2THK7_9PROT</name>
<evidence type="ECO:0000256" key="9">
    <source>
        <dbReference type="ARBA" id="ARBA00022989"/>
    </source>
</evidence>
<evidence type="ECO:0000256" key="7">
    <source>
        <dbReference type="ARBA" id="ARBA00022741"/>
    </source>
</evidence>
<dbReference type="SUPFAM" id="SSF47226">
    <property type="entry name" value="Histidine-containing phosphotransfer domain, HPT domain"/>
    <property type="match status" value="1"/>
</dbReference>
<comment type="catalytic activity">
    <reaction evidence="1">
        <text>ATP + protein L-histidine = ADP + protein N-phospho-L-histidine.</text>
        <dbReference type="EC" id="2.7.13.3"/>
    </reaction>
</comment>
<dbReference type="InterPro" id="IPR004358">
    <property type="entry name" value="Sig_transdc_His_kin-like_C"/>
</dbReference>
<comment type="caution">
    <text evidence="16">The sequence shown here is derived from an EMBL/GenBank/DDBJ whole genome shotgun (WGS) entry which is preliminary data.</text>
</comment>
<dbReference type="SMART" id="SM00388">
    <property type="entry name" value="HisKA"/>
    <property type="match status" value="1"/>
</dbReference>
<dbReference type="PROSITE" id="PS50109">
    <property type="entry name" value="HIS_KIN"/>
    <property type="match status" value="1"/>
</dbReference>
<keyword evidence="6 13" id="KW-0812">Transmembrane</keyword>